<name>A0A386K9Y8_9CAUD</name>
<evidence type="ECO:0000313" key="1">
    <source>
        <dbReference type="EMBL" id="AYD81592.1"/>
    </source>
</evidence>
<protein>
    <submittedName>
        <fullName evidence="1">Uncharacterized protein</fullName>
    </submittedName>
</protein>
<proteinExistence type="predicted"/>
<dbReference type="EMBL" id="MH744419">
    <property type="protein sequence ID" value="AYD81592.1"/>
    <property type="molecule type" value="Genomic_DNA"/>
</dbReference>
<dbReference type="RefSeq" id="YP_009881771.1">
    <property type="nucleotide sequence ID" value="NC_049442.1"/>
</dbReference>
<keyword evidence="2" id="KW-1185">Reference proteome</keyword>
<sequence>MTYEVTNRDVYQGATMTNTETGHSIKAADYVTIGKSKNEWFVSAVLHNGFVELERQAPGRTRGITRRRMNIDALTRVSDAPAAAEEAAPSAERLRYLYDLIQSRSGKSVDATPAEWEALKTFNPNAEESDDFTPCNGAGLACTNPRHAHEAGDEDDRTTDGALLCRECGAPAHWDEAGDYQHDDPAAPGCFLIPAKTDGWPTAADLVALMRNLIDSGEAVDAEDAAECADELFPEVPDGDAERAAFHARAEAIMNEALAAMREASVDTPTALLHPKLDVFDVKAAKEGTSEVLEVITVKGDINRARSVAAMLGCKHGFGPLHIDYQTSTLEWHAGNGGGVEIEDMDPDDPYQWGPWVREIAYEMELRD</sequence>
<dbReference type="Proteomes" id="UP000278416">
    <property type="component" value="Segment"/>
</dbReference>
<evidence type="ECO:0000313" key="2">
    <source>
        <dbReference type="Proteomes" id="UP000278416"/>
    </source>
</evidence>
<reference evidence="1 2" key="1">
    <citation type="submission" date="2018-08" db="EMBL/GenBank/DDBJ databases">
        <authorList>
            <person name="Edupali M."/>
            <person name="Eltaeb M."/>
            <person name="Griswold I."/>
            <person name="Han P."/>
            <person name="Iszauk E."/>
            <person name="Joshi S."/>
            <person name="Kim Y."/>
            <person name="Krakopolsky K."/>
            <person name="Kubyshko V."/>
            <person name="Lee J."/>
            <person name="Lee N.Y."/>
            <person name="Lumaj G."/>
            <person name="Muskovitz J."/>
            <person name="Ning J."/>
            <person name="Noll E."/>
            <person name="Persaud B."/>
            <person name="Shankar N."/>
            <person name="Shim K."/>
            <person name="Srinivasan C."/>
            <person name="Yoon I."/>
            <person name="Zhang S."/>
            <person name="Ziausyte U."/>
            <person name="Jarvik J.W."/>
            <person name="Mcguier N."/>
            <person name="Lopez A.J."/>
            <person name="Garlena R.A."/>
            <person name="Russell D.A."/>
            <person name="Pope W.H."/>
            <person name="Jacobs-Sera D."/>
            <person name="Hatfull G.F."/>
        </authorList>
    </citation>
    <scope>NUCLEOTIDE SEQUENCE [LARGE SCALE GENOMIC DNA]</scope>
</reference>
<organism evidence="1 2">
    <name type="scientific">Arthrobacter phage KBurrousTX</name>
    <dbReference type="NCBI Taxonomy" id="2315608"/>
    <lineage>
        <taxon>Viruses</taxon>
        <taxon>Duplodnaviria</taxon>
        <taxon>Heunggongvirae</taxon>
        <taxon>Uroviricota</taxon>
        <taxon>Caudoviricetes</taxon>
        <taxon>Klausavirus</taxon>
        <taxon>Klausavirus kburrousTX</taxon>
    </lineage>
</organism>
<accession>A0A386K9Y8</accession>
<dbReference type="GeneID" id="55811044"/>
<dbReference type="KEGG" id="vg:55811044"/>
<gene>
    <name evidence="1" type="primary">98</name>
    <name evidence="1" type="ORF">KBurrousTX_98</name>
</gene>